<keyword evidence="2" id="KW-1185">Reference proteome</keyword>
<name>A0A6G0VVK5_APHCR</name>
<gene>
    <name evidence="1" type="ORF">FWK35_00032613</name>
</gene>
<organism evidence="1 2">
    <name type="scientific">Aphis craccivora</name>
    <name type="common">Cowpea aphid</name>
    <dbReference type="NCBI Taxonomy" id="307492"/>
    <lineage>
        <taxon>Eukaryota</taxon>
        <taxon>Metazoa</taxon>
        <taxon>Ecdysozoa</taxon>
        <taxon>Arthropoda</taxon>
        <taxon>Hexapoda</taxon>
        <taxon>Insecta</taxon>
        <taxon>Pterygota</taxon>
        <taxon>Neoptera</taxon>
        <taxon>Paraneoptera</taxon>
        <taxon>Hemiptera</taxon>
        <taxon>Sternorrhyncha</taxon>
        <taxon>Aphidomorpha</taxon>
        <taxon>Aphidoidea</taxon>
        <taxon>Aphididae</taxon>
        <taxon>Aphidini</taxon>
        <taxon>Aphis</taxon>
        <taxon>Aphis</taxon>
    </lineage>
</organism>
<feature type="non-terminal residue" evidence="1">
    <location>
        <position position="1"/>
    </location>
</feature>
<dbReference type="Proteomes" id="UP000478052">
    <property type="component" value="Unassembled WGS sequence"/>
</dbReference>
<evidence type="ECO:0000313" key="1">
    <source>
        <dbReference type="EMBL" id="KAF0711239.1"/>
    </source>
</evidence>
<feature type="non-terminal residue" evidence="1">
    <location>
        <position position="76"/>
    </location>
</feature>
<reference evidence="1 2" key="1">
    <citation type="submission" date="2019-08" db="EMBL/GenBank/DDBJ databases">
        <title>Whole genome of Aphis craccivora.</title>
        <authorList>
            <person name="Voronova N.V."/>
            <person name="Shulinski R.S."/>
            <person name="Bandarenka Y.V."/>
            <person name="Zhorov D.G."/>
            <person name="Warner D."/>
        </authorList>
    </citation>
    <scope>NUCLEOTIDE SEQUENCE [LARGE SCALE GENOMIC DNA]</scope>
    <source>
        <strain evidence="1">180601</strain>
        <tissue evidence="1">Whole Body</tissue>
    </source>
</reference>
<accession>A0A6G0VVK5</accession>
<dbReference type="EMBL" id="VUJU01011339">
    <property type="protein sequence ID" value="KAF0711239.1"/>
    <property type="molecule type" value="Genomic_DNA"/>
</dbReference>
<comment type="caution">
    <text evidence="1">The sequence shown here is derived from an EMBL/GenBank/DDBJ whole genome shotgun (WGS) entry which is preliminary data.</text>
</comment>
<dbReference type="AlphaFoldDB" id="A0A6G0VVK5"/>
<evidence type="ECO:0000313" key="2">
    <source>
        <dbReference type="Proteomes" id="UP000478052"/>
    </source>
</evidence>
<sequence>WYKKIQALGVTSTYKYNKRLKFTFGLTFLDPNEVSDCFVEDFVHEIPDDPKYQEFADYLVDKMPISLQTDLTRTTK</sequence>
<proteinExistence type="predicted"/>
<protein>
    <submittedName>
        <fullName evidence="1">Uncharacterized protein</fullName>
    </submittedName>
</protein>